<sequence>MAKTGTDRRGGEGSPRARAWGAEEEETDEDTFASESLLWGRTSGLDLDDGDDGGDLLDGDGGQGGPSLDDSPHDPPPGGYSGGDWGGGTDNKGGGDGGGDVPPGSSQALHHGISMGKKARLRLSARRRPRRLSVRRIFSKDDGDDERGAESSAERGRSDKLELEDRPIDPSTHPEGADRSRSKEGTPVQERRVLGPAALEFSSYDRQPMEAYPMKGAVVQRDNRRKLVALHSKACRSYGWVDLAPDLSVRDPLAFKVKEIRDGRVKRSSIKHVFNIRGGRVSKEAVHMIDDPVKLREVRVWKLPEEERIGGAKGSADTVFADPSASSSSSAMPSSSVVPAVPPVKGESRVVPEAAESQPGVPLNAGGEERAEDHGGPPTAEGASDEGNKVGGVELLGPIAENMEMDTEPPSMVASTDRDGYVSEASLSTFKASGPGFGSDSSSSDDEWGVLGGGKLPRAGEGPTMRQNPPKEEVEEINKVDKVL</sequence>
<feature type="compositionally biased region" description="Basic residues" evidence="1">
    <location>
        <begin position="117"/>
        <end position="134"/>
    </location>
</feature>
<proteinExistence type="predicted"/>
<dbReference type="EMBL" id="CDMZ01002706">
    <property type="protein sequence ID" value="CEM43523.1"/>
    <property type="molecule type" value="Genomic_DNA"/>
</dbReference>
<feature type="region of interest" description="Disordered" evidence="1">
    <location>
        <begin position="1"/>
        <end position="199"/>
    </location>
</feature>
<feature type="compositionally biased region" description="Basic and acidic residues" evidence="1">
    <location>
        <begin position="175"/>
        <end position="193"/>
    </location>
</feature>
<dbReference type="VEuPathDB" id="CryptoDB:Cvel_27602"/>
<name>A0A0G4HHT5_9ALVE</name>
<feature type="compositionally biased region" description="Basic and acidic residues" evidence="1">
    <location>
        <begin position="138"/>
        <end position="168"/>
    </location>
</feature>
<feature type="compositionally biased region" description="Basic and acidic residues" evidence="1">
    <location>
        <begin position="1"/>
        <end position="11"/>
    </location>
</feature>
<evidence type="ECO:0000313" key="2">
    <source>
        <dbReference type="EMBL" id="CEM43523.1"/>
    </source>
</evidence>
<evidence type="ECO:0000256" key="1">
    <source>
        <dbReference type="SAM" id="MobiDB-lite"/>
    </source>
</evidence>
<feature type="compositionally biased region" description="Acidic residues" evidence="1">
    <location>
        <begin position="22"/>
        <end position="32"/>
    </location>
</feature>
<accession>A0A0G4HHT5</accession>
<reference evidence="2" key="1">
    <citation type="submission" date="2014-11" db="EMBL/GenBank/DDBJ databases">
        <authorList>
            <person name="Otto D Thomas"/>
            <person name="Naeem Raeece"/>
        </authorList>
    </citation>
    <scope>NUCLEOTIDE SEQUENCE</scope>
</reference>
<gene>
    <name evidence="2" type="ORF">Cvel_27602</name>
</gene>
<feature type="compositionally biased region" description="Low complexity" evidence="1">
    <location>
        <begin position="323"/>
        <end position="339"/>
    </location>
</feature>
<dbReference type="AlphaFoldDB" id="A0A0G4HHT5"/>
<organism evidence="2">
    <name type="scientific">Chromera velia CCMP2878</name>
    <dbReference type="NCBI Taxonomy" id="1169474"/>
    <lineage>
        <taxon>Eukaryota</taxon>
        <taxon>Sar</taxon>
        <taxon>Alveolata</taxon>
        <taxon>Colpodellida</taxon>
        <taxon>Chromeraceae</taxon>
        <taxon>Chromera</taxon>
    </lineage>
</organism>
<dbReference type="PhylomeDB" id="A0A0G4HHT5"/>
<feature type="compositionally biased region" description="Gly residues" evidence="1">
    <location>
        <begin position="79"/>
        <end position="101"/>
    </location>
</feature>
<feature type="compositionally biased region" description="Acidic residues" evidence="1">
    <location>
        <begin position="46"/>
        <end position="58"/>
    </location>
</feature>
<feature type="compositionally biased region" description="Basic and acidic residues" evidence="1">
    <location>
        <begin position="469"/>
        <end position="484"/>
    </location>
</feature>
<protein>
    <submittedName>
        <fullName evidence="2">Uncharacterized protein</fullName>
    </submittedName>
</protein>
<feature type="region of interest" description="Disordered" evidence="1">
    <location>
        <begin position="311"/>
        <end position="484"/>
    </location>
</feature>